<keyword evidence="1" id="KW-0175">Coiled coil</keyword>
<reference evidence="3" key="2">
    <citation type="submission" date="2014-06" db="EMBL/GenBank/DDBJ databases">
        <title>The complete genome of Blastobotrys (Arxula) adeninivorans LS3 - a yeast of biotechnological interest.</title>
        <authorList>
            <person name="Kunze G."/>
            <person name="Gaillardin C."/>
            <person name="Czernicka M."/>
            <person name="Durrens P."/>
            <person name="Martin T."/>
            <person name="Boer E."/>
            <person name="Gabaldon T."/>
            <person name="Cruz J."/>
            <person name="Talla E."/>
            <person name="Marck C."/>
            <person name="Goffeau A."/>
            <person name="Barbe V."/>
            <person name="Baret P."/>
            <person name="Baronian K."/>
            <person name="Beier S."/>
            <person name="Bleykasten C."/>
            <person name="Bode R."/>
            <person name="Casaregola S."/>
            <person name="Despons L."/>
            <person name="Fairhead C."/>
            <person name="Giersberg M."/>
            <person name="Gierski P."/>
            <person name="Hahnel U."/>
            <person name="Hartmann A."/>
            <person name="Jankowska D."/>
            <person name="Jubin C."/>
            <person name="Jung P."/>
            <person name="Lafontaine I."/>
            <person name="Leh-Louis V."/>
            <person name="Lemaire M."/>
            <person name="Marcet-Houben M."/>
            <person name="Mascher M."/>
            <person name="Morel G."/>
            <person name="Richard G.-F."/>
            <person name="Riechen J."/>
            <person name="Sacerdot C."/>
            <person name="Sarkar A."/>
            <person name="Savel G."/>
            <person name="Schacherer J."/>
            <person name="Sherman D."/>
            <person name="Straub M.-L."/>
            <person name="Stein N."/>
            <person name="Thierry A."/>
            <person name="Trautwein-Schult A."/>
            <person name="Westhof E."/>
            <person name="Worch S."/>
            <person name="Dujon B."/>
            <person name="Souciet J.-L."/>
            <person name="Wincker P."/>
            <person name="Scholz U."/>
            <person name="Neuveglise N."/>
        </authorList>
    </citation>
    <scope>NUCLEOTIDE SEQUENCE</scope>
    <source>
        <strain evidence="3">LS3</strain>
    </source>
</reference>
<name>A0A060T733_BLAAD</name>
<dbReference type="EMBL" id="HG937693">
    <property type="protein sequence ID" value="CDP34672.1"/>
    <property type="molecule type" value="Genomic_DNA"/>
</dbReference>
<feature type="region of interest" description="Disordered" evidence="2">
    <location>
        <begin position="97"/>
        <end position="301"/>
    </location>
</feature>
<proteinExistence type="predicted"/>
<sequence length="503" mass="57288">MAELVQRIRDNNFDVKYRLHQLNNSSDLSSEDISELYDQLNMSRTYLEKLGIQVDDKLVDADVRYKEMSERVNNLLGQLETGNAKPKGLSNLEAKKLNQPDTNTAEPNRAVDSTESKTEKEPTEESKGINLQRPSLPSTKPPDSEQSLPNGQKGIEADSAVGSPDMKNSDENDAATNVKDDNENMELNGHDDHDKTAVLSKSSSDNRIGNDNDAGRDINPREENSNDQNFKPSGENNQGNRKKDQDRENEVKESAPSSPKSNWSLSLESELSIPQYPPTLNDDMESPLSKRNHSPKAESSLQSFALSYLTPPKQPTLNVQSPHPQRVSRYLDNNAYSLHSLYQNIDSMDKSDIKKALGTIMAQPSVDTLHKRIKDLEEQNNCLEQDKADLEAQLMDTTISRERLKSQVLGVLKLSNDRLRGQREDLKFMRKYDALLLEHYRRTSIRRRHILDYFLHSEEESQQTIIQPSRPTLRATALSVIFAIRLRNQHQDYKRRLQKLQNL</sequence>
<gene>
    <name evidence="3" type="ORF">GNLVRS02_ARAD1C17908g</name>
</gene>
<feature type="compositionally biased region" description="Polar residues" evidence="2">
    <location>
        <begin position="226"/>
        <end position="239"/>
    </location>
</feature>
<organism evidence="3">
    <name type="scientific">Blastobotrys adeninivorans</name>
    <name type="common">Yeast</name>
    <name type="synonym">Arxula adeninivorans</name>
    <dbReference type="NCBI Taxonomy" id="409370"/>
    <lineage>
        <taxon>Eukaryota</taxon>
        <taxon>Fungi</taxon>
        <taxon>Dikarya</taxon>
        <taxon>Ascomycota</taxon>
        <taxon>Saccharomycotina</taxon>
        <taxon>Dipodascomycetes</taxon>
        <taxon>Dipodascales</taxon>
        <taxon>Trichomonascaceae</taxon>
        <taxon>Blastobotrys</taxon>
    </lineage>
</organism>
<feature type="compositionally biased region" description="Basic and acidic residues" evidence="2">
    <location>
        <begin position="241"/>
        <end position="253"/>
    </location>
</feature>
<accession>A0A060T733</accession>
<evidence type="ECO:0000313" key="3">
    <source>
        <dbReference type="EMBL" id="CDP34672.1"/>
    </source>
</evidence>
<evidence type="ECO:0000256" key="1">
    <source>
        <dbReference type="SAM" id="Coils"/>
    </source>
</evidence>
<feature type="compositionally biased region" description="Basic and acidic residues" evidence="2">
    <location>
        <begin position="208"/>
        <end position="224"/>
    </location>
</feature>
<dbReference type="AlphaFoldDB" id="A0A060T733"/>
<protein>
    <submittedName>
        <fullName evidence="3">ARAD1C17908p</fullName>
    </submittedName>
</protein>
<evidence type="ECO:0000256" key="2">
    <source>
        <dbReference type="SAM" id="MobiDB-lite"/>
    </source>
</evidence>
<feature type="coiled-coil region" evidence="1">
    <location>
        <begin position="366"/>
        <end position="407"/>
    </location>
</feature>
<feature type="compositionally biased region" description="Basic and acidic residues" evidence="2">
    <location>
        <begin position="178"/>
        <end position="196"/>
    </location>
</feature>
<reference evidence="3" key="1">
    <citation type="submission" date="2014-02" db="EMBL/GenBank/DDBJ databases">
        <authorList>
            <person name="Genoscope - CEA"/>
        </authorList>
    </citation>
    <scope>NUCLEOTIDE SEQUENCE</scope>
    <source>
        <strain evidence="3">LS3</strain>
    </source>
</reference>
<feature type="compositionally biased region" description="Basic and acidic residues" evidence="2">
    <location>
        <begin position="112"/>
        <end position="127"/>
    </location>
</feature>